<evidence type="ECO:0000256" key="6">
    <source>
        <dbReference type="SAM" id="Phobius"/>
    </source>
</evidence>
<name>A0ABX2TL85_9PROT</name>
<organism evidence="10 11">
    <name type="scientific">Azospirillum oleiclasticum</name>
    <dbReference type="NCBI Taxonomy" id="2735135"/>
    <lineage>
        <taxon>Bacteria</taxon>
        <taxon>Pseudomonadati</taxon>
        <taxon>Pseudomonadota</taxon>
        <taxon>Alphaproteobacteria</taxon>
        <taxon>Rhodospirillales</taxon>
        <taxon>Azospirillaceae</taxon>
        <taxon>Azospirillum</taxon>
    </lineage>
</organism>
<dbReference type="PROSITE" id="PS50111">
    <property type="entry name" value="CHEMOTAXIS_TRANSDUC_2"/>
    <property type="match status" value="1"/>
</dbReference>
<comment type="caution">
    <text evidence="10">The sequence shown here is derived from an EMBL/GenBank/DDBJ whole genome shotgun (WGS) entry which is preliminary data.</text>
</comment>
<dbReference type="PROSITE" id="PS50885">
    <property type="entry name" value="HAMP"/>
    <property type="match status" value="2"/>
</dbReference>
<evidence type="ECO:0000256" key="4">
    <source>
        <dbReference type="SAM" id="Coils"/>
    </source>
</evidence>
<sequence length="819" mass="86914">MQESSFSGRFKVGTRIYTGFGLILALLTVVAAIGYLALGSAQTGFDRYASISDNSLRIAELGRDVSDMRRNVVGFIHTGSQDSVAQVRKLQERLRTTMRDAVAATTNAERRANLDRMQRVFDAYSTNFDKLVVLRARRDELVEKQLNVMGQKARQNLTRIIETAMADGDFEAAALAGQAQERLMLSRIGNMRFLASPSEKAADEVKTRNAAFNTVIGRLAERLHNPERKALAAEADQIAERYLQAFIAVSAAVFDADRLVSDVMVPEAEEFAQLADRTIDLQSAARTDLLSTTSAEMAAGRTGDLTVASVVIVLGIFLAFAVSRSIVRPVQGMTSAMQRLAGGDLAVDVPATADRDEIGEMAKSVLVFKENAIEKKRMADAEAERLEAERRADEAQRARERAIGEEIAALIDGVSRGDLSRRLDLAGKDGFYRTMAEGINRLTDTVANVITDLGEVLSALAAGDLDKRVARDYQGAFQRVKDDVNATSAKLAEIVGQITTAADTIASASAEVSAGSSDLADRTEQQASSLEETAASMEELGATVRSNAENAQRANRMAADARKAAENGGGVAGSAIAAMKRIESASRKITDIIGVIDEIAFQTNLLALNAAVEAARAGDAGRGFAVVAQEVRQLAQRSAQASKEIKALILDSDGQVRDGVELVKSAGDALNGIVDGVQQVAALIAEMASASTEQATALDEINATIAQMDEMTQKNAALVEEATAAAQAMAGQAGDLKEHVSFFKLARRAGAAPSQVTQPRPAAGAAAAARPAVRKPAVQPARAVPRPAKAASATAHEAAPKVGVLKRAAAEADDDWTEF</sequence>
<evidence type="ECO:0000256" key="5">
    <source>
        <dbReference type="SAM" id="MobiDB-lite"/>
    </source>
</evidence>
<feature type="domain" description="HAMP" evidence="8">
    <location>
        <begin position="324"/>
        <end position="377"/>
    </location>
</feature>
<dbReference type="InterPro" id="IPR004089">
    <property type="entry name" value="MCPsignal_dom"/>
</dbReference>
<evidence type="ECO:0000313" key="11">
    <source>
        <dbReference type="Proteomes" id="UP000584642"/>
    </source>
</evidence>
<gene>
    <name evidence="10" type="ORF">HND93_35625</name>
</gene>
<dbReference type="CDD" id="cd11386">
    <property type="entry name" value="MCP_signal"/>
    <property type="match status" value="1"/>
</dbReference>
<dbReference type="SMART" id="SM00304">
    <property type="entry name" value="HAMP"/>
    <property type="match status" value="2"/>
</dbReference>
<accession>A0ABX2TL85</accession>
<feature type="transmembrane region" description="Helical" evidence="6">
    <location>
        <begin position="16"/>
        <end position="38"/>
    </location>
</feature>
<dbReference type="Pfam" id="PF18947">
    <property type="entry name" value="HAMP_2"/>
    <property type="match status" value="1"/>
</dbReference>
<keyword evidence="11" id="KW-1185">Reference proteome</keyword>
<evidence type="ECO:0000256" key="1">
    <source>
        <dbReference type="ARBA" id="ARBA00022481"/>
    </source>
</evidence>
<feature type="domain" description="Methyl-accepting transducer" evidence="7">
    <location>
        <begin position="501"/>
        <end position="730"/>
    </location>
</feature>
<feature type="transmembrane region" description="Helical" evidence="6">
    <location>
        <begin position="305"/>
        <end position="327"/>
    </location>
</feature>
<feature type="domain" description="HAMP" evidence="8">
    <location>
        <begin position="444"/>
        <end position="496"/>
    </location>
</feature>
<feature type="domain" description="HBM" evidence="9">
    <location>
        <begin position="50"/>
        <end position="290"/>
    </location>
</feature>
<keyword evidence="6" id="KW-0472">Membrane</keyword>
<dbReference type="InterPro" id="IPR003660">
    <property type="entry name" value="HAMP_dom"/>
</dbReference>
<dbReference type="EMBL" id="JABFDB010000053">
    <property type="protein sequence ID" value="NYZ25063.1"/>
    <property type="molecule type" value="Genomic_DNA"/>
</dbReference>
<dbReference type="Gene3D" id="6.10.340.10">
    <property type="match status" value="1"/>
</dbReference>
<proteinExistence type="inferred from homology"/>
<keyword evidence="4" id="KW-0175">Coiled coil</keyword>
<dbReference type="RefSeq" id="WP_180286837.1">
    <property type="nucleotide sequence ID" value="NZ_JABFDB010000053.1"/>
</dbReference>
<keyword evidence="3" id="KW-0807">Transducer</keyword>
<dbReference type="CDD" id="cd06225">
    <property type="entry name" value="HAMP"/>
    <property type="match status" value="1"/>
</dbReference>
<dbReference type="Pfam" id="PF00015">
    <property type="entry name" value="MCPsignal"/>
    <property type="match status" value="1"/>
</dbReference>
<dbReference type="Gene3D" id="1.10.287.950">
    <property type="entry name" value="Methyl-accepting chemotaxis protein"/>
    <property type="match status" value="1"/>
</dbReference>
<keyword evidence="6" id="KW-1133">Transmembrane helix</keyword>
<protein>
    <submittedName>
        <fullName evidence="10">HAMP domain-containing protein</fullName>
    </submittedName>
</protein>
<keyword evidence="6" id="KW-0812">Transmembrane</keyword>
<dbReference type="SUPFAM" id="SSF158472">
    <property type="entry name" value="HAMP domain-like"/>
    <property type="match status" value="1"/>
</dbReference>
<evidence type="ECO:0000259" key="8">
    <source>
        <dbReference type="PROSITE" id="PS50885"/>
    </source>
</evidence>
<dbReference type="SMART" id="SM01358">
    <property type="entry name" value="HBM"/>
    <property type="match status" value="1"/>
</dbReference>
<comment type="similarity">
    <text evidence="2">Belongs to the methyl-accepting chemotaxis (MCP) protein family.</text>
</comment>
<evidence type="ECO:0000256" key="2">
    <source>
        <dbReference type="ARBA" id="ARBA00029447"/>
    </source>
</evidence>
<feature type="compositionally biased region" description="Low complexity" evidence="5">
    <location>
        <begin position="756"/>
        <end position="797"/>
    </location>
</feature>
<dbReference type="Pfam" id="PF00672">
    <property type="entry name" value="HAMP"/>
    <property type="match status" value="1"/>
</dbReference>
<dbReference type="Proteomes" id="UP000584642">
    <property type="component" value="Unassembled WGS sequence"/>
</dbReference>
<dbReference type="SUPFAM" id="SSF58104">
    <property type="entry name" value="Methyl-accepting chemotaxis protein (MCP) signaling domain"/>
    <property type="match status" value="1"/>
</dbReference>
<evidence type="ECO:0000313" key="10">
    <source>
        <dbReference type="EMBL" id="NYZ25063.1"/>
    </source>
</evidence>
<dbReference type="PANTHER" id="PTHR43531">
    <property type="entry name" value="PROTEIN ICFG"/>
    <property type="match status" value="1"/>
</dbReference>
<dbReference type="InterPro" id="IPR032255">
    <property type="entry name" value="HBM"/>
</dbReference>
<feature type="region of interest" description="Disordered" evidence="5">
    <location>
        <begin position="751"/>
        <end position="799"/>
    </location>
</feature>
<evidence type="ECO:0000259" key="7">
    <source>
        <dbReference type="PROSITE" id="PS50111"/>
    </source>
</evidence>
<evidence type="ECO:0000259" key="9">
    <source>
        <dbReference type="PROSITE" id="PS51753"/>
    </source>
</evidence>
<feature type="coiled-coil region" evidence="4">
    <location>
        <begin position="369"/>
        <end position="405"/>
    </location>
</feature>
<dbReference type="PROSITE" id="PS51753">
    <property type="entry name" value="HBM"/>
    <property type="match status" value="1"/>
</dbReference>
<dbReference type="PANTHER" id="PTHR43531:SF14">
    <property type="entry name" value="METHYL-ACCEPTING CHEMOTAXIS PROTEIN I-RELATED"/>
    <property type="match status" value="1"/>
</dbReference>
<reference evidence="10 11" key="1">
    <citation type="submission" date="2020-05" db="EMBL/GenBank/DDBJ databases">
        <title>Azospirillum oleiclasticum sp. nov, a nitrogen-fixing and heavy crude oil-emulsifying bacterium isolated from the crude oil of Yumen Oilfield.</title>
        <authorList>
            <person name="Wu D."/>
            <person name="Cai M."/>
            <person name="Zhang X."/>
        </authorList>
    </citation>
    <scope>NUCLEOTIDE SEQUENCE [LARGE SCALE GENOMIC DNA]</scope>
    <source>
        <strain evidence="10 11">ROY-1-1-2</strain>
    </source>
</reference>
<dbReference type="InterPro" id="IPR051310">
    <property type="entry name" value="MCP_chemotaxis"/>
</dbReference>
<keyword evidence="1" id="KW-0488">Methylation</keyword>
<evidence type="ECO:0000256" key="3">
    <source>
        <dbReference type="PROSITE-ProRule" id="PRU00284"/>
    </source>
</evidence>
<dbReference type="SMART" id="SM00283">
    <property type="entry name" value="MA"/>
    <property type="match status" value="1"/>
</dbReference>